<dbReference type="InterPro" id="IPR036397">
    <property type="entry name" value="RNaseH_sf"/>
</dbReference>
<dbReference type="AlphaFoldDB" id="A0A1N7P8L4"/>
<dbReference type="GO" id="GO:0005829">
    <property type="term" value="C:cytosol"/>
    <property type="evidence" value="ECO:0007669"/>
    <property type="project" value="TreeGrafter"/>
</dbReference>
<gene>
    <name evidence="6" type="ORF">SAMN05421686_1099</name>
</gene>
<dbReference type="GO" id="GO:0008408">
    <property type="term" value="F:3'-5' exonuclease activity"/>
    <property type="evidence" value="ECO:0007669"/>
    <property type="project" value="TreeGrafter"/>
</dbReference>
<reference evidence="7" key="1">
    <citation type="submission" date="2017-01" db="EMBL/GenBank/DDBJ databases">
        <authorList>
            <person name="Varghese N."/>
            <person name="Submissions S."/>
        </authorList>
    </citation>
    <scope>NUCLEOTIDE SEQUENCE [LARGE SCALE GENOMIC DNA]</scope>
    <source>
        <strain evidence="7">DSM 24913</strain>
    </source>
</reference>
<dbReference type="CDD" id="cd06127">
    <property type="entry name" value="DEDDh"/>
    <property type="match status" value="1"/>
</dbReference>
<organism evidence="6 7">
    <name type="scientific">Thalassolituus maritimus</name>
    <dbReference type="NCBI Taxonomy" id="484498"/>
    <lineage>
        <taxon>Bacteria</taxon>
        <taxon>Pseudomonadati</taxon>
        <taxon>Pseudomonadota</taxon>
        <taxon>Gammaproteobacteria</taxon>
        <taxon>Oceanospirillales</taxon>
        <taxon>Oceanospirillaceae</taxon>
        <taxon>Thalassolituus</taxon>
    </lineage>
</organism>
<dbReference type="OrthoDB" id="5497329at2"/>
<dbReference type="RefSeq" id="WP_076516992.1">
    <property type="nucleotide sequence ID" value="NZ_FTOH01000009.1"/>
</dbReference>
<dbReference type="Pfam" id="PF00929">
    <property type="entry name" value="RNase_T"/>
    <property type="match status" value="1"/>
</dbReference>
<name>A0A1N7P8L4_9GAMM</name>
<evidence type="ECO:0000313" key="6">
    <source>
        <dbReference type="EMBL" id="SIT06878.1"/>
    </source>
</evidence>
<keyword evidence="1" id="KW-0540">Nuclease</keyword>
<dbReference type="STRING" id="484498.SAMN05421686_1099"/>
<evidence type="ECO:0000256" key="1">
    <source>
        <dbReference type="ARBA" id="ARBA00022722"/>
    </source>
</evidence>
<dbReference type="Gene3D" id="3.30.420.10">
    <property type="entry name" value="Ribonuclease H-like superfamily/Ribonuclease H"/>
    <property type="match status" value="1"/>
</dbReference>
<dbReference type="PANTHER" id="PTHR30231:SF4">
    <property type="entry name" value="PROTEIN NEN2"/>
    <property type="match status" value="1"/>
</dbReference>
<evidence type="ECO:0000256" key="4">
    <source>
        <dbReference type="SAM" id="MobiDB-lite"/>
    </source>
</evidence>
<evidence type="ECO:0000259" key="5">
    <source>
        <dbReference type="SMART" id="SM00479"/>
    </source>
</evidence>
<feature type="region of interest" description="Disordered" evidence="4">
    <location>
        <begin position="1"/>
        <end position="27"/>
    </location>
</feature>
<dbReference type="Proteomes" id="UP000185639">
    <property type="component" value="Unassembled WGS sequence"/>
</dbReference>
<protein>
    <submittedName>
        <fullName evidence="6">DNA polymerase-3 subunit epsilon</fullName>
    </submittedName>
</protein>
<evidence type="ECO:0000256" key="3">
    <source>
        <dbReference type="ARBA" id="ARBA00022839"/>
    </source>
</evidence>
<keyword evidence="2" id="KW-0378">Hydrolase</keyword>
<evidence type="ECO:0000256" key="2">
    <source>
        <dbReference type="ARBA" id="ARBA00022801"/>
    </source>
</evidence>
<feature type="domain" description="Exonuclease" evidence="5">
    <location>
        <begin position="55"/>
        <end position="234"/>
    </location>
</feature>
<dbReference type="InterPro" id="IPR013520">
    <property type="entry name" value="Ribonucl_H"/>
</dbReference>
<sequence>MDESLKVPGSVPRGWPEFQNTMSDSTDTSKADVADLKRFYDAGFSYLEQNLNQTRCLAIDIETTGLNPEEDKIVSVGLVEFDAERVYLPTAKHWLVNPGELSDTSVVIHGITHSDVSAAPRINSIMPELLDAMSGRLCVVHYRAMEREFFRKLGFHLWSEPWLFPVIDTFALEASCLTHSQRWYNRLLGKPLPSLRLPDTRQRYNLPEYENHNALVDAIATAELLQAQIQKWQLGNRAVKDLCL</sequence>
<keyword evidence="7" id="KW-1185">Reference proteome</keyword>
<dbReference type="PANTHER" id="PTHR30231">
    <property type="entry name" value="DNA POLYMERASE III SUBUNIT EPSILON"/>
    <property type="match status" value="1"/>
</dbReference>
<dbReference type="SMART" id="SM00479">
    <property type="entry name" value="EXOIII"/>
    <property type="match status" value="1"/>
</dbReference>
<dbReference type="InterPro" id="IPR012337">
    <property type="entry name" value="RNaseH-like_sf"/>
</dbReference>
<keyword evidence="3" id="KW-0269">Exonuclease</keyword>
<proteinExistence type="predicted"/>
<dbReference type="EMBL" id="FTOH01000009">
    <property type="protein sequence ID" value="SIT06878.1"/>
    <property type="molecule type" value="Genomic_DNA"/>
</dbReference>
<evidence type="ECO:0000313" key="7">
    <source>
        <dbReference type="Proteomes" id="UP000185639"/>
    </source>
</evidence>
<dbReference type="GO" id="GO:0006259">
    <property type="term" value="P:DNA metabolic process"/>
    <property type="evidence" value="ECO:0007669"/>
    <property type="project" value="UniProtKB-ARBA"/>
</dbReference>
<dbReference type="SUPFAM" id="SSF53098">
    <property type="entry name" value="Ribonuclease H-like"/>
    <property type="match status" value="1"/>
</dbReference>
<dbReference type="GO" id="GO:0003676">
    <property type="term" value="F:nucleic acid binding"/>
    <property type="evidence" value="ECO:0007669"/>
    <property type="project" value="InterPro"/>
</dbReference>
<accession>A0A1N7P8L4</accession>